<evidence type="ECO:0000313" key="2">
    <source>
        <dbReference type="EMBL" id="VFU47481.1"/>
    </source>
</evidence>
<proteinExistence type="predicted"/>
<dbReference type="Pfam" id="PF03004">
    <property type="entry name" value="Transposase_24"/>
    <property type="match status" value="1"/>
</dbReference>
<sequence length="527" mass="59319">MSRRGSILKYSRSDRSASRSNRTPSTVDTNASSSHQPDPDQLHDYYTHRVESTFPHQEDHVRLNAHEAFGFQDLLATQGVPRDDTNMFREFNVHQDYAGRGGVGDDHAISNEVDEDGSDGKEFYESREGSNMRCSEDPDCLHSIHGSNCSRSSICIKRKSFDTAIDLVSGKKELSLYGTSEFNNASCGREIGIIFRTNFKGPWHSWDKVDAMCKDELFKEFKKKYAFPEEDEAIVRKIWEDKARISLNQQLARARNKAMSIIGTTNIIDCLDKGPVWIQNEDWNTMINDVWSTDRFCKRSKTSKQNRLKKTDGKISTHSAGSVSFASYQASMQEQAGGKELPWDEVFSALHQKSNETDTFVDNRSKTVVEKYRNEMVARYGPDQDNHPSFDGAAWCEASGGVRKGRVYGAPRMPKSKVDVSSSSHTYSVNSSYPSTTTTRYPEQLDQMQTQISSIQDCLKLLVGHMGLSMPTPVAPSKPSPMAPSMPSPTMAPVYQPRPQPQPQPQPQMPYNGPSSSHQQHRRSFPP</sequence>
<feature type="compositionally biased region" description="Pro residues" evidence="1">
    <location>
        <begin position="496"/>
        <end position="508"/>
    </location>
</feature>
<feature type="compositionally biased region" description="Basic and acidic residues" evidence="1">
    <location>
        <begin position="118"/>
        <end position="134"/>
    </location>
</feature>
<feature type="compositionally biased region" description="Pro residues" evidence="1">
    <location>
        <begin position="473"/>
        <end position="487"/>
    </location>
</feature>
<dbReference type="AlphaFoldDB" id="A0A6N2M165"/>
<dbReference type="InterPro" id="IPR004252">
    <property type="entry name" value="Probable_transposase_24"/>
</dbReference>
<accession>A0A6N2M165</accession>
<dbReference type="EMBL" id="CAADRP010001667">
    <property type="protein sequence ID" value="VFU47481.1"/>
    <property type="molecule type" value="Genomic_DNA"/>
</dbReference>
<organism evidence="2">
    <name type="scientific">Salix viminalis</name>
    <name type="common">Common osier</name>
    <name type="synonym">Basket willow</name>
    <dbReference type="NCBI Taxonomy" id="40686"/>
    <lineage>
        <taxon>Eukaryota</taxon>
        <taxon>Viridiplantae</taxon>
        <taxon>Streptophyta</taxon>
        <taxon>Embryophyta</taxon>
        <taxon>Tracheophyta</taxon>
        <taxon>Spermatophyta</taxon>
        <taxon>Magnoliopsida</taxon>
        <taxon>eudicotyledons</taxon>
        <taxon>Gunneridae</taxon>
        <taxon>Pentapetalae</taxon>
        <taxon>rosids</taxon>
        <taxon>fabids</taxon>
        <taxon>Malpighiales</taxon>
        <taxon>Salicaceae</taxon>
        <taxon>Saliceae</taxon>
        <taxon>Salix</taxon>
    </lineage>
</organism>
<feature type="compositionally biased region" description="Low complexity" evidence="1">
    <location>
        <begin position="419"/>
        <end position="439"/>
    </location>
</feature>
<gene>
    <name evidence="2" type="ORF">SVIM_LOCUS304625</name>
</gene>
<feature type="compositionally biased region" description="Polar residues" evidence="1">
    <location>
        <begin position="23"/>
        <end position="36"/>
    </location>
</feature>
<name>A0A6N2M165_SALVM</name>
<reference evidence="2" key="1">
    <citation type="submission" date="2019-03" db="EMBL/GenBank/DDBJ databases">
        <authorList>
            <person name="Mank J."/>
            <person name="Almeida P."/>
        </authorList>
    </citation>
    <scope>NUCLEOTIDE SEQUENCE</scope>
    <source>
        <strain evidence="2">78183</strain>
    </source>
</reference>
<feature type="region of interest" description="Disordered" evidence="1">
    <location>
        <begin position="472"/>
        <end position="527"/>
    </location>
</feature>
<feature type="region of interest" description="Disordered" evidence="1">
    <location>
        <begin position="407"/>
        <end position="439"/>
    </location>
</feature>
<feature type="region of interest" description="Disordered" evidence="1">
    <location>
        <begin position="102"/>
        <end position="134"/>
    </location>
</feature>
<protein>
    <submittedName>
        <fullName evidence="2">Uncharacterized protein</fullName>
    </submittedName>
</protein>
<feature type="region of interest" description="Disordered" evidence="1">
    <location>
        <begin position="1"/>
        <end position="43"/>
    </location>
</feature>
<evidence type="ECO:0000256" key="1">
    <source>
        <dbReference type="SAM" id="MobiDB-lite"/>
    </source>
</evidence>